<dbReference type="AlphaFoldDB" id="A0A7G1HHV0"/>
<dbReference type="InterPro" id="IPR007792">
    <property type="entry name" value="T4SS_VirB3/TrbD/AvhB"/>
</dbReference>
<evidence type="ECO:0000256" key="5">
    <source>
        <dbReference type="SAM" id="Phobius"/>
    </source>
</evidence>
<dbReference type="RefSeq" id="WP_004167243.1">
    <property type="nucleotide sequence ID" value="NZ_FCLK01000011.1"/>
</dbReference>
<dbReference type="EMBL" id="LC542974">
    <property type="protein sequence ID" value="BCD58898.1"/>
    <property type="molecule type" value="Genomic_DNA"/>
</dbReference>
<name>A0A7G1HHV0_SERMA</name>
<keyword evidence="3 5" id="KW-1133">Transmembrane helix</keyword>
<gene>
    <name evidence="7" type="primary">trbD</name>
</gene>
<evidence type="ECO:0000256" key="2">
    <source>
        <dbReference type="ARBA" id="ARBA00022692"/>
    </source>
</evidence>
<dbReference type="InterPro" id="IPR016704">
    <property type="entry name" value="Conjugal_tfr_TrbD"/>
</dbReference>
<evidence type="ECO:0000313" key="6">
    <source>
        <dbReference type="EMBL" id="BCD58854.1"/>
    </source>
</evidence>
<evidence type="ECO:0000256" key="1">
    <source>
        <dbReference type="ARBA" id="ARBA00004370"/>
    </source>
</evidence>
<dbReference type="PIRSF" id="PIRSF017854">
    <property type="entry name" value="T4SS_TrbD"/>
    <property type="match status" value="1"/>
</dbReference>
<dbReference type="Pfam" id="PF05101">
    <property type="entry name" value="VirB3"/>
    <property type="match status" value="1"/>
</dbReference>
<comment type="subcellular location">
    <subcellularLocation>
        <location evidence="1">Membrane</location>
    </subcellularLocation>
</comment>
<evidence type="ECO:0000313" key="7">
    <source>
        <dbReference type="EMBL" id="BCD58898.1"/>
    </source>
</evidence>
<proteinExistence type="predicted"/>
<dbReference type="EMBL" id="LC542923">
    <property type="protein sequence ID" value="BCD58854.1"/>
    <property type="molecule type" value="Genomic_DNA"/>
</dbReference>
<geneLocation type="plasmid" evidence="6">
    <name>pSm10-2</name>
</geneLocation>
<geneLocation type="plasmid" evidence="7">
    <name>pSm14-2</name>
</geneLocation>
<feature type="transmembrane region" description="Helical" evidence="5">
    <location>
        <begin position="31"/>
        <end position="64"/>
    </location>
</feature>
<reference evidence="7" key="1">
    <citation type="journal article" date="2021" name="J Glob Antimicrob Resist">
        <title>Genomic characterization and epidemiology of nosocomial Serratia marcescens isolates resistant to ceftazidime and their plasmids mediating rare blaTEM-61.</title>
        <authorList>
            <person name="Hayashi W."/>
            <person name="Yoshida S."/>
            <person name="Izumi K."/>
            <person name="Koide S."/>
            <person name="Soga E."/>
            <person name="Takizawa S."/>
            <person name="Arakawa Y."/>
            <person name="Nagano Y."/>
            <person name="Nagano N."/>
        </authorList>
    </citation>
    <scope>NUCLEOTIDE SEQUENCE</scope>
    <source>
        <strain evidence="6">Sm10</strain>
        <strain evidence="7">Sm14</strain>
        <plasmid evidence="6">pSm10-2</plasmid>
        <plasmid evidence="7">pSm14-2</plasmid>
    </source>
</reference>
<dbReference type="NCBIfam" id="NF010395">
    <property type="entry name" value="PRK13823.1"/>
    <property type="match status" value="1"/>
</dbReference>
<protein>
    <submittedName>
        <fullName evidence="7">Conjugal transfer protein</fullName>
    </submittedName>
</protein>
<organism evidence="7">
    <name type="scientific">Serratia marcescens</name>
    <dbReference type="NCBI Taxonomy" id="615"/>
    <lineage>
        <taxon>Bacteria</taxon>
        <taxon>Pseudomonadati</taxon>
        <taxon>Pseudomonadota</taxon>
        <taxon>Gammaproteobacteria</taxon>
        <taxon>Enterobacterales</taxon>
        <taxon>Yersiniaceae</taxon>
        <taxon>Serratia</taxon>
    </lineage>
</organism>
<dbReference type="GO" id="GO:0016020">
    <property type="term" value="C:membrane"/>
    <property type="evidence" value="ECO:0007669"/>
    <property type="project" value="UniProtKB-SubCell"/>
</dbReference>
<keyword evidence="2 5" id="KW-0812">Transmembrane</keyword>
<sequence length="104" mass="11951">MEVMESRRLTPFHRALHRPQQIMGGERELMLFSMLVAGGLTVSALNFVATVIGVAIWLVCVYALRKMAKADPNMSKVYIRQLKYGHYYGPFSRPYRVAKSPRIY</sequence>
<keyword evidence="7" id="KW-0614">Plasmid</keyword>
<keyword evidence="4 5" id="KW-0472">Membrane</keyword>
<evidence type="ECO:0000256" key="3">
    <source>
        <dbReference type="ARBA" id="ARBA00022989"/>
    </source>
</evidence>
<accession>A0A7G1HHV0</accession>
<evidence type="ECO:0000256" key="4">
    <source>
        <dbReference type="ARBA" id="ARBA00023136"/>
    </source>
</evidence>